<dbReference type="OrthoDB" id="9785808at2"/>
<evidence type="ECO:0000256" key="2">
    <source>
        <dbReference type="ARBA" id="ARBA00023235"/>
    </source>
</evidence>
<gene>
    <name evidence="11" type="ORF">EC835_10634</name>
</gene>
<evidence type="ECO:0000256" key="7">
    <source>
        <dbReference type="ARBA" id="ARBA00041803"/>
    </source>
</evidence>
<dbReference type="GO" id="GO:0003723">
    <property type="term" value="F:RNA binding"/>
    <property type="evidence" value="ECO:0007669"/>
    <property type="project" value="InterPro"/>
</dbReference>
<dbReference type="PROSITE" id="PS01129">
    <property type="entry name" value="PSI_RLU"/>
    <property type="match status" value="1"/>
</dbReference>
<dbReference type="EC" id="5.4.99.26" evidence="5"/>
<dbReference type="GO" id="GO:0000455">
    <property type="term" value="P:enzyme-directed rRNA pseudouridine synthesis"/>
    <property type="evidence" value="ECO:0007669"/>
    <property type="project" value="TreeGrafter"/>
</dbReference>
<dbReference type="FunFam" id="3.30.2350.10:FF:000008">
    <property type="entry name" value="tRNA pseudouridine synthase C"/>
    <property type="match status" value="1"/>
</dbReference>
<evidence type="ECO:0000256" key="4">
    <source>
        <dbReference type="ARBA" id="ARBA00037670"/>
    </source>
</evidence>
<proteinExistence type="predicted"/>
<dbReference type="Gene3D" id="3.30.2350.10">
    <property type="entry name" value="Pseudouridine synthase"/>
    <property type="match status" value="1"/>
</dbReference>
<evidence type="ECO:0000256" key="3">
    <source>
        <dbReference type="ARBA" id="ARBA00036607"/>
    </source>
</evidence>
<dbReference type="InterPro" id="IPR050188">
    <property type="entry name" value="RluA_PseudoU_synthase"/>
</dbReference>
<dbReference type="NCBIfam" id="NF008321">
    <property type="entry name" value="PRK11112.1"/>
    <property type="match status" value="1"/>
</dbReference>
<dbReference type="GO" id="GO:0160149">
    <property type="term" value="F:tRNA pseudouridine(65) synthase activity"/>
    <property type="evidence" value="ECO:0007669"/>
    <property type="project" value="UniProtKB-EC"/>
</dbReference>
<comment type="catalytic activity">
    <reaction evidence="3">
        <text>uridine(65) in tRNA = pseudouridine(65) in tRNA</text>
        <dbReference type="Rhea" id="RHEA:42536"/>
        <dbReference type="Rhea" id="RHEA-COMP:10103"/>
        <dbReference type="Rhea" id="RHEA-COMP:10104"/>
        <dbReference type="ChEBI" id="CHEBI:65314"/>
        <dbReference type="ChEBI" id="CHEBI:65315"/>
        <dbReference type="EC" id="5.4.99.26"/>
    </reaction>
</comment>
<dbReference type="Proteomes" id="UP000295055">
    <property type="component" value="Unassembled WGS sequence"/>
</dbReference>
<evidence type="ECO:0000256" key="9">
    <source>
        <dbReference type="ARBA" id="ARBA00043049"/>
    </source>
</evidence>
<protein>
    <recommendedName>
        <fullName evidence="6">tRNA pseudouridine synthase C</fullName>
        <ecNumber evidence="5">5.4.99.26</ecNumber>
    </recommendedName>
    <alternativeName>
        <fullName evidence="8">tRNA pseudouridine(65) synthase</fullName>
    </alternativeName>
    <alternativeName>
        <fullName evidence="9">tRNA pseudouridylate synthase C</fullName>
    </alternativeName>
    <alternativeName>
        <fullName evidence="7">tRNA-uridine isomerase C</fullName>
    </alternativeName>
</protein>
<keyword evidence="1" id="KW-0819">tRNA processing</keyword>
<dbReference type="GO" id="GO:0008033">
    <property type="term" value="P:tRNA processing"/>
    <property type="evidence" value="ECO:0007669"/>
    <property type="project" value="UniProtKB-KW"/>
</dbReference>
<dbReference type="CDD" id="cd02563">
    <property type="entry name" value="PseudoU_synth_TruC"/>
    <property type="match status" value="1"/>
</dbReference>
<comment type="function">
    <text evidence="4">Responsible for synthesis of pseudouridine from uracil-65 in transfer RNAs.</text>
</comment>
<reference evidence="11 12" key="1">
    <citation type="submission" date="2019-03" db="EMBL/GenBank/DDBJ databases">
        <title>Genomic analyses of the natural microbiome of Caenorhabditis elegans.</title>
        <authorList>
            <person name="Samuel B."/>
        </authorList>
    </citation>
    <scope>NUCLEOTIDE SEQUENCE [LARGE SCALE GENOMIC DNA]</scope>
    <source>
        <strain evidence="11 12">JUb102</strain>
    </source>
</reference>
<dbReference type="InterPro" id="IPR020103">
    <property type="entry name" value="PsdUridine_synth_cat_dom_sf"/>
</dbReference>
<accession>A0A4R3NJ13</accession>
<dbReference type="InterPro" id="IPR006145">
    <property type="entry name" value="PsdUridine_synth_RsuA/RluA"/>
</dbReference>
<organism evidence="11 12">
    <name type="scientific">Providencia alcalifaciens</name>
    <dbReference type="NCBI Taxonomy" id="126385"/>
    <lineage>
        <taxon>Bacteria</taxon>
        <taxon>Pseudomonadati</taxon>
        <taxon>Pseudomonadota</taxon>
        <taxon>Gammaproteobacteria</taxon>
        <taxon>Enterobacterales</taxon>
        <taxon>Morganellaceae</taxon>
        <taxon>Providencia</taxon>
    </lineage>
</organism>
<name>A0A4R3NJ13_9GAMM</name>
<sequence length="252" mass="29008">MLDIIYQDEYVVAVNKPAGMLVHRSWLDSKETVFVMQTLRDQIGQHVFPIHRLDRPTSGALLFALSSEVARSLAEQFEQHTMEKVYHAIVRGYVTEGDRLDYPLLEELDKIADKHATKEPRLQECVTHYKPLTTVECPVAIGRYDTARFSLIELKPETGRKHQLRRHMSHLRHPIIGDSKHGDLRQNRGVSEHFSVSRLMLHASQLIFIHPITEEKISLVAAWDAQWLSLVEQFGWGNTVSKLDINVIDYPV</sequence>
<evidence type="ECO:0000256" key="6">
    <source>
        <dbReference type="ARBA" id="ARBA00040675"/>
    </source>
</evidence>
<dbReference type="InterPro" id="IPR006224">
    <property type="entry name" value="PsdUridine_synth_RluA-like_CS"/>
</dbReference>
<evidence type="ECO:0000256" key="5">
    <source>
        <dbReference type="ARBA" id="ARBA00038943"/>
    </source>
</evidence>
<dbReference type="SUPFAM" id="SSF55120">
    <property type="entry name" value="Pseudouridine synthase"/>
    <property type="match status" value="1"/>
</dbReference>
<evidence type="ECO:0000259" key="10">
    <source>
        <dbReference type="Pfam" id="PF00849"/>
    </source>
</evidence>
<dbReference type="Pfam" id="PF00849">
    <property type="entry name" value="PseudoU_synth_2"/>
    <property type="match status" value="1"/>
</dbReference>
<evidence type="ECO:0000313" key="12">
    <source>
        <dbReference type="Proteomes" id="UP000295055"/>
    </source>
</evidence>
<dbReference type="AlphaFoldDB" id="A0A4R3NJ13"/>
<evidence type="ECO:0000256" key="1">
    <source>
        <dbReference type="ARBA" id="ARBA00022694"/>
    </source>
</evidence>
<evidence type="ECO:0000313" key="11">
    <source>
        <dbReference type="EMBL" id="TCT32718.1"/>
    </source>
</evidence>
<evidence type="ECO:0000256" key="8">
    <source>
        <dbReference type="ARBA" id="ARBA00041975"/>
    </source>
</evidence>
<feature type="domain" description="Pseudouridine synthase RsuA/RluA-like" evidence="10">
    <location>
        <begin position="10"/>
        <end position="170"/>
    </location>
</feature>
<dbReference type="RefSeq" id="WP_132496508.1">
    <property type="nucleotide sequence ID" value="NZ_SMAS01000006.1"/>
</dbReference>
<dbReference type="PANTHER" id="PTHR21600">
    <property type="entry name" value="MITOCHONDRIAL RNA PSEUDOURIDINE SYNTHASE"/>
    <property type="match status" value="1"/>
</dbReference>
<keyword evidence="2" id="KW-0413">Isomerase</keyword>
<comment type="caution">
    <text evidence="11">The sequence shown here is derived from an EMBL/GenBank/DDBJ whole genome shotgun (WGS) entry which is preliminary data.</text>
</comment>
<dbReference type="PANTHER" id="PTHR21600:SF56">
    <property type="entry name" value="TRNA PSEUDOURIDINE SYNTHASE C"/>
    <property type="match status" value="1"/>
</dbReference>
<dbReference type="EMBL" id="SMAS01000006">
    <property type="protein sequence ID" value="TCT32718.1"/>
    <property type="molecule type" value="Genomic_DNA"/>
</dbReference>